<feature type="region of interest" description="Disordered" evidence="1">
    <location>
        <begin position="1"/>
        <end position="67"/>
    </location>
</feature>
<protein>
    <recommendedName>
        <fullName evidence="4">CCHC-type domain-containing protein</fullName>
    </recommendedName>
</protein>
<keyword evidence="3" id="KW-1185">Reference proteome</keyword>
<evidence type="ECO:0008006" key="4">
    <source>
        <dbReference type="Google" id="ProtNLM"/>
    </source>
</evidence>
<proteinExistence type="predicted"/>
<gene>
    <name evidence="2" type="ORF">CCAM_LOCUS27782</name>
</gene>
<dbReference type="EMBL" id="OOIL02003034">
    <property type="protein sequence ID" value="VFQ86006.1"/>
    <property type="molecule type" value="Genomic_DNA"/>
</dbReference>
<dbReference type="OrthoDB" id="1920930at2759"/>
<accession>A0A484MDH9</accession>
<name>A0A484MDH9_9ASTE</name>
<evidence type="ECO:0000256" key="1">
    <source>
        <dbReference type="SAM" id="MobiDB-lite"/>
    </source>
</evidence>
<sequence length="128" mass="13845">MLQTAEESLTKGMGNSVLLVQGGKGKKKFKKAKKNEPKGKGNTEPKSNSSKLKPKGGVAKDSLCHHRGEVGHLKRNCKQYLATKKKSEASTSGFGKTYTRGSHFVHEAYMETIIGLSASGRLLNISEP</sequence>
<feature type="compositionally biased region" description="Basic residues" evidence="1">
    <location>
        <begin position="24"/>
        <end position="33"/>
    </location>
</feature>
<feature type="compositionally biased region" description="Basic and acidic residues" evidence="1">
    <location>
        <begin position="34"/>
        <end position="43"/>
    </location>
</feature>
<reference evidence="2 3" key="1">
    <citation type="submission" date="2018-04" db="EMBL/GenBank/DDBJ databases">
        <authorList>
            <person name="Vogel A."/>
        </authorList>
    </citation>
    <scope>NUCLEOTIDE SEQUENCE [LARGE SCALE GENOMIC DNA]</scope>
</reference>
<evidence type="ECO:0000313" key="2">
    <source>
        <dbReference type="EMBL" id="VFQ86006.1"/>
    </source>
</evidence>
<dbReference type="Proteomes" id="UP000595140">
    <property type="component" value="Unassembled WGS sequence"/>
</dbReference>
<dbReference type="AlphaFoldDB" id="A0A484MDH9"/>
<organism evidence="2 3">
    <name type="scientific">Cuscuta campestris</name>
    <dbReference type="NCBI Taxonomy" id="132261"/>
    <lineage>
        <taxon>Eukaryota</taxon>
        <taxon>Viridiplantae</taxon>
        <taxon>Streptophyta</taxon>
        <taxon>Embryophyta</taxon>
        <taxon>Tracheophyta</taxon>
        <taxon>Spermatophyta</taxon>
        <taxon>Magnoliopsida</taxon>
        <taxon>eudicotyledons</taxon>
        <taxon>Gunneridae</taxon>
        <taxon>Pentapetalae</taxon>
        <taxon>asterids</taxon>
        <taxon>lamiids</taxon>
        <taxon>Solanales</taxon>
        <taxon>Convolvulaceae</taxon>
        <taxon>Cuscuteae</taxon>
        <taxon>Cuscuta</taxon>
        <taxon>Cuscuta subgen. Grammica</taxon>
        <taxon>Cuscuta sect. Cleistogrammica</taxon>
    </lineage>
</organism>
<evidence type="ECO:0000313" key="3">
    <source>
        <dbReference type="Proteomes" id="UP000595140"/>
    </source>
</evidence>